<accession>A0A2W5SR41</accession>
<dbReference type="Proteomes" id="UP000249061">
    <property type="component" value="Unassembled WGS sequence"/>
</dbReference>
<feature type="transmembrane region" description="Helical" evidence="1">
    <location>
        <begin position="100"/>
        <end position="119"/>
    </location>
</feature>
<evidence type="ECO:0000313" key="3">
    <source>
        <dbReference type="Proteomes" id="UP000249061"/>
    </source>
</evidence>
<keyword evidence="1" id="KW-0472">Membrane</keyword>
<feature type="transmembrane region" description="Helical" evidence="1">
    <location>
        <begin position="71"/>
        <end position="94"/>
    </location>
</feature>
<sequence>MLMLLTPFVWVVDVSSCGGNGPVQTELTGLALLGKFDLEWTSLVLLSMAFTVLTPFMALKVTRAAWESCVHVLGLVATGFFVWLGHMTMFFTLFTDRSPYGVGVLVLALLLALLIDAGARGSSSACSSGAELPSGLLEQIFEVLLLRFTGAQLISDALTLELDRAVTPQVSGLGRFVLRNGRQWADAFDATVFAVAGRHVATLLRSSPRR</sequence>
<proteinExistence type="predicted"/>
<evidence type="ECO:0000313" key="2">
    <source>
        <dbReference type="EMBL" id="PZR05392.1"/>
    </source>
</evidence>
<dbReference type="EMBL" id="QFQP01000045">
    <property type="protein sequence ID" value="PZR05392.1"/>
    <property type="molecule type" value="Genomic_DNA"/>
</dbReference>
<feature type="transmembrane region" description="Helical" evidence="1">
    <location>
        <begin position="40"/>
        <end position="59"/>
    </location>
</feature>
<dbReference type="AlphaFoldDB" id="A0A2W5SR41"/>
<gene>
    <name evidence="2" type="ORF">DI536_32495</name>
</gene>
<reference evidence="2 3" key="1">
    <citation type="submission" date="2017-08" db="EMBL/GenBank/DDBJ databases">
        <title>Infants hospitalized years apart are colonized by the same room-sourced microbial strains.</title>
        <authorList>
            <person name="Brooks B."/>
            <person name="Olm M.R."/>
            <person name="Firek B.A."/>
            <person name="Baker R."/>
            <person name="Thomas B.C."/>
            <person name="Morowitz M.J."/>
            <person name="Banfield J.F."/>
        </authorList>
    </citation>
    <scope>NUCLEOTIDE SEQUENCE [LARGE SCALE GENOMIC DNA]</scope>
    <source>
        <strain evidence="2">S2_003_000_R2_14</strain>
    </source>
</reference>
<organism evidence="2 3">
    <name type="scientific">Archangium gephyra</name>
    <dbReference type="NCBI Taxonomy" id="48"/>
    <lineage>
        <taxon>Bacteria</taxon>
        <taxon>Pseudomonadati</taxon>
        <taxon>Myxococcota</taxon>
        <taxon>Myxococcia</taxon>
        <taxon>Myxococcales</taxon>
        <taxon>Cystobacterineae</taxon>
        <taxon>Archangiaceae</taxon>
        <taxon>Archangium</taxon>
    </lineage>
</organism>
<evidence type="ECO:0000256" key="1">
    <source>
        <dbReference type="SAM" id="Phobius"/>
    </source>
</evidence>
<comment type="caution">
    <text evidence="2">The sequence shown here is derived from an EMBL/GenBank/DDBJ whole genome shotgun (WGS) entry which is preliminary data.</text>
</comment>
<keyword evidence="1" id="KW-1133">Transmembrane helix</keyword>
<name>A0A2W5SR41_9BACT</name>
<protein>
    <submittedName>
        <fullName evidence="2">Uncharacterized protein</fullName>
    </submittedName>
</protein>
<keyword evidence="1" id="KW-0812">Transmembrane</keyword>